<dbReference type="KEGG" id="pfh:PFHG_05157"/>
<organism evidence="2 3">
    <name type="scientific">Plasmodium falciparum (isolate HB3)</name>
    <dbReference type="NCBI Taxonomy" id="137071"/>
    <lineage>
        <taxon>Eukaryota</taxon>
        <taxon>Sar</taxon>
        <taxon>Alveolata</taxon>
        <taxon>Apicomplexa</taxon>
        <taxon>Aconoidasida</taxon>
        <taxon>Haemosporida</taxon>
        <taxon>Plasmodiidae</taxon>
        <taxon>Plasmodium</taxon>
        <taxon>Plasmodium (Laverania)</taxon>
    </lineage>
</organism>
<dbReference type="EMBL" id="CH672182">
    <property type="protein sequence ID" value="KOB63405.1"/>
    <property type="molecule type" value="Genomic_DNA"/>
</dbReference>
<accession>A0A0L7KJW8</accession>
<gene>
    <name evidence="2" type="ORF">PFHG_05157</name>
</gene>
<reference evidence="2 3" key="1">
    <citation type="submission" date="2006-03" db="EMBL/GenBank/DDBJ databases">
        <title>Annotation of Plasmodium falciparum HB3.</title>
        <authorList>
            <consortium name="The Broad Institute Genome Sequencing Platform"/>
            <person name="Volkman S.K."/>
            <person name="Neafsey D.E."/>
            <person name="Dash A.P."/>
            <person name="Chitnis C.E."/>
            <person name="Hartl D.L."/>
            <person name="Young S.K."/>
            <person name="Zeng Q."/>
            <person name="Koehrsen M."/>
            <person name="Alvarado L."/>
            <person name="Berlin A."/>
            <person name="Borenstein D."/>
            <person name="Chapman S.B."/>
            <person name="Chen Z."/>
            <person name="Engels R."/>
            <person name="Freedman E."/>
            <person name="Gellesch M."/>
            <person name="Goldberg J."/>
            <person name="Griggs A."/>
            <person name="Gujja S."/>
            <person name="Heilman E.R."/>
            <person name="Heiman D.I."/>
            <person name="Howarth C."/>
            <person name="Jen D."/>
            <person name="Larson L."/>
            <person name="Mehta T."/>
            <person name="Neiman D."/>
            <person name="Park D."/>
            <person name="Pearson M."/>
            <person name="Roberts A."/>
            <person name="Saif S."/>
            <person name="Shea T."/>
            <person name="Shenoy N."/>
            <person name="Sisk P."/>
            <person name="Stolte C."/>
            <person name="Sykes S."/>
            <person name="Walk T."/>
            <person name="White J."/>
            <person name="Yandava C."/>
            <person name="Haas B."/>
            <person name="Henn M.R."/>
            <person name="Nusbaum C."/>
            <person name="Birren B."/>
        </authorList>
    </citation>
    <scope>NUCLEOTIDE SEQUENCE [LARGE SCALE GENOMIC DNA]</scope>
    <source>
        <strain evidence="2">HB3</strain>
    </source>
</reference>
<sequence length="53" mass="6057">MMSISAFPLTVGIAFAALSYFLLKVNRCIYMCMLCMCGCMFGKMYVLYIYLCI</sequence>
<dbReference type="Proteomes" id="UP000054289">
    <property type="component" value="Unassembled WGS sequence"/>
</dbReference>
<keyword evidence="1" id="KW-0812">Transmembrane</keyword>
<dbReference type="AlphaFoldDB" id="A0A0L7KJW8"/>
<reference evidence="3" key="2">
    <citation type="submission" date="2006-03" db="EMBL/GenBank/DDBJ databases">
        <title>The genome sequence of the Plasmodium falciparum HB3.</title>
        <authorList>
            <consortium name="The Broad Institute Genome Sequencing Platform"/>
            <person name="Birren B."/>
            <person name="Lander E."/>
            <person name="Galagan J."/>
            <person name="Nusbaum C."/>
            <person name="Devon K."/>
            <person name="Henn M."/>
            <person name="Jaffe D."/>
            <person name="Butler J."/>
            <person name="Alvarez P."/>
            <person name="Gnerre S."/>
            <person name="Grabherr M."/>
            <person name="Kleber M."/>
            <person name="Mauceli E."/>
            <person name="Brockman W."/>
            <person name="MacCallum I.A."/>
            <person name="Rounsley S."/>
            <person name="Young S."/>
            <person name="LaButti K."/>
            <person name="Pushparaj V."/>
            <person name="DeCaprio D."/>
            <person name="Crawford M."/>
            <person name="Koehrsen M."/>
            <person name="Engels R."/>
            <person name="Montgomery P."/>
            <person name="Pearson M."/>
            <person name="Howarth C."/>
            <person name="Larson L."/>
            <person name="Luoma S."/>
            <person name="White J."/>
            <person name="Kodira C."/>
            <person name="Zeng Q."/>
            <person name="Oleary S."/>
            <person name="Yandava C."/>
            <person name="Alvarado L."/>
            <person name="Wirth D."/>
            <person name="Volkman S."/>
            <person name="Hartl D."/>
        </authorList>
    </citation>
    <scope>NUCLEOTIDE SEQUENCE [LARGE SCALE GENOMIC DNA]</scope>
</reference>
<feature type="transmembrane region" description="Helical" evidence="1">
    <location>
        <begin position="30"/>
        <end position="51"/>
    </location>
</feature>
<name>A0A0L7KJW8_PLAFX</name>
<feature type="transmembrane region" description="Helical" evidence="1">
    <location>
        <begin position="6"/>
        <end position="23"/>
    </location>
</feature>
<proteinExistence type="predicted"/>
<keyword evidence="1" id="KW-1133">Transmembrane helix</keyword>
<evidence type="ECO:0000313" key="2">
    <source>
        <dbReference type="EMBL" id="KOB63405.1"/>
    </source>
</evidence>
<evidence type="ECO:0000256" key="1">
    <source>
        <dbReference type="SAM" id="Phobius"/>
    </source>
</evidence>
<keyword evidence="1" id="KW-0472">Membrane</keyword>
<protein>
    <submittedName>
        <fullName evidence="2">Uncharacterized protein</fullName>
    </submittedName>
</protein>
<evidence type="ECO:0000313" key="3">
    <source>
        <dbReference type="Proteomes" id="UP000054289"/>
    </source>
</evidence>